<dbReference type="GeneID" id="88174742"/>
<dbReference type="Proteomes" id="UP001338582">
    <property type="component" value="Chromosome 4"/>
</dbReference>
<feature type="region of interest" description="Disordered" evidence="1">
    <location>
        <begin position="24"/>
        <end position="44"/>
    </location>
</feature>
<gene>
    <name evidence="3" type="ORF">PUMCH_003679</name>
</gene>
<accession>A0AAX4HCQ6</accession>
<evidence type="ECO:0000313" key="4">
    <source>
        <dbReference type="Proteomes" id="UP001338582"/>
    </source>
</evidence>
<feature type="transmembrane region" description="Helical" evidence="2">
    <location>
        <begin position="282"/>
        <end position="303"/>
    </location>
</feature>
<evidence type="ECO:0000313" key="3">
    <source>
        <dbReference type="EMBL" id="WPK26328.1"/>
    </source>
</evidence>
<proteinExistence type="predicted"/>
<sequence length="408" mass="46277">MQQTSRGTPNEHEAQFQGIFAGRDASGASAGSDSAPENTDGVAQQRVNDLEEGLKRVQVNIHGQLIVMTFMFIQVFWDNYLIKAKGALTERHDYERFKEVIEPFRSVVFSGFQLLVTLDKNTMSTIRSMALGPFIPSAEYTADLLQHYQDLRYKINSFALTVFPANPWGRQASGLRDEVIRIFNEDAQLIVYYYSHMMPCFWDMAIERLKFSLGFAHAKMDIFLGLLGTLAWLFGSIPSVSVLEMATETTAFFANMAVVYLDPLFKNHKSLPWKYWASANKVSVGFSSCLSILLFIYLVVRIFKPSLIQDLRTSYSLERGQAFRKWTRIRASLDGVWPKDFSKEDFTPVHSSAIEIKGNLESAYNALAARVEVTTCWVEVPADEILSDYPSTLRNQAPPRPPTQTHTR</sequence>
<organism evidence="3 4">
    <name type="scientific">Australozyma saopauloensis</name>
    <dbReference type="NCBI Taxonomy" id="291208"/>
    <lineage>
        <taxon>Eukaryota</taxon>
        <taxon>Fungi</taxon>
        <taxon>Dikarya</taxon>
        <taxon>Ascomycota</taxon>
        <taxon>Saccharomycotina</taxon>
        <taxon>Pichiomycetes</taxon>
        <taxon>Metschnikowiaceae</taxon>
        <taxon>Australozyma</taxon>
    </lineage>
</organism>
<evidence type="ECO:0000256" key="1">
    <source>
        <dbReference type="SAM" id="MobiDB-lite"/>
    </source>
</evidence>
<dbReference type="RefSeq" id="XP_062878709.1">
    <property type="nucleotide sequence ID" value="XM_063022639.1"/>
</dbReference>
<feature type="transmembrane region" description="Helical" evidence="2">
    <location>
        <begin position="222"/>
        <end position="243"/>
    </location>
</feature>
<dbReference type="KEGG" id="asau:88174742"/>
<dbReference type="AlphaFoldDB" id="A0AAX4HCQ6"/>
<evidence type="ECO:0000256" key="2">
    <source>
        <dbReference type="SAM" id="Phobius"/>
    </source>
</evidence>
<reference evidence="3 4" key="1">
    <citation type="submission" date="2023-10" db="EMBL/GenBank/DDBJ databases">
        <title>Draft Genome Sequence of Candida saopaulonensis from a very Premature Infant with Sepsis.</title>
        <authorList>
            <person name="Ning Y."/>
            <person name="Dai R."/>
            <person name="Xiao M."/>
            <person name="Xu Y."/>
            <person name="Yan Q."/>
            <person name="Zhang L."/>
        </authorList>
    </citation>
    <scope>NUCLEOTIDE SEQUENCE [LARGE SCALE GENOMIC DNA]</scope>
    <source>
        <strain evidence="3 4">19XY460</strain>
    </source>
</reference>
<name>A0AAX4HCQ6_9ASCO</name>
<keyword evidence="2" id="KW-0472">Membrane</keyword>
<dbReference type="EMBL" id="CP138897">
    <property type="protein sequence ID" value="WPK26328.1"/>
    <property type="molecule type" value="Genomic_DNA"/>
</dbReference>
<keyword evidence="2" id="KW-0812">Transmembrane</keyword>
<protein>
    <submittedName>
        <fullName evidence="3">Uncharacterized protein</fullName>
    </submittedName>
</protein>
<feature type="compositionally biased region" description="Low complexity" evidence="1">
    <location>
        <begin position="24"/>
        <end position="35"/>
    </location>
</feature>
<keyword evidence="4" id="KW-1185">Reference proteome</keyword>
<keyword evidence="2" id="KW-1133">Transmembrane helix</keyword>